<reference evidence="3" key="2">
    <citation type="submission" date="2016-12" db="EMBL/GenBank/DDBJ databases">
        <authorList>
            <person name="Song W.-J."/>
            <person name="Kurnit D.M."/>
        </authorList>
    </citation>
    <scope>NUCLEOTIDE SEQUENCE [LARGE SCALE GENOMIC DNA]</scope>
    <source>
        <strain evidence="3">HGB1681</strain>
    </source>
</reference>
<dbReference type="EMBL" id="FTLG01000033">
    <property type="protein sequence ID" value="SIP71894.1"/>
    <property type="molecule type" value="Genomic_DNA"/>
</dbReference>
<keyword evidence="2" id="KW-0378">Hydrolase</keyword>
<dbReference type="Proteomes" id="UP000196435">
    <property type="component" value="Unassembled WGS sequence"/>
</dbReference>
<dbReference type="Gene3D" id="3.20.20.150">
    <property type="entry name" value="Divalent-metal-dependent TIM barrel enzymes"/>
    <property type="match status" value="1"/>
</dbReference>
<dbReference type="OrthoDB" id="6990383at2"/>
<sequence length="295" mass="34203">MHFSQNSFSQHRFSQNIGFSTNIFENPADIDILVEQLSKDFKRIEIEFEKELRDLIDYHPEKWNEKVTVLNKLKEDNGLYYSVHAPYIGIKTDIANGEELDRIIAVDYLESFIYEAKKIGAEYITIHPGYLEFDDNGISDFDFQQLSKSIEKLSAVAKENGMTILLENTGSDREKYIVLSHEQHEILCHQYGVFLTLDIVHFESFMHKNSTREYNETLKRILPYIKNAHFNDVLNGEHVHLPLDEGNFDYHKVLSYMVSEGYQGNFIIEESGGGFSPEEFIAAGKKYVECLNSME</sequence>
<gene>
    <name evidence="2" type="primary">nfo</name>
    <name evidence="2" type="ORF">Xinn_00960</name>
    <name evidence="3" type="ORF">XIS1_1280024</name>
</gene>
<evidence type="ECO:0000259" key="1">
    <source>
        <dbReference type="Pfam" id="PF01261"/>
    </source>
</evidence>
<protein>
    <submittedName>
        <fullName evidence="2">Endonuclease 4</fullName>
        <ecNumber evidence="2">3.1.21.2</ecNumber>
    </submittedName>
</protein>
<dbReference type="Proteomes" id="UP000224871">
    <property type="component" value="Unassembled WGS sequence"/>
</dbReference>
<feature type="domain" description="Xylose isomerase-like TIM barrel" evidence="1">
    <location>
        <begin position="41"/>
        <end position="276"/>
    </location>
</feature>
<accession>A0A1N6MSZ2</accession>
<dbReference type="GO" id="GO:0008833">
    <property type="term" value="F:deoxyribonuclease IV (phage-T4-induced) activity"/>
    <property type="evidence" value="ECO:0007669"/>
    <property type="project" value="UniProtKB-EC"/>
</dbReference>
<keyword evidence="5" id="KW-1185">Reference proteome</keyword>
<evidence type="ECO:0000313" key="2">
    <source>
        <dbReference type="EMBL" id="PHM37287.1"/>
    </source>
</evidence>
<evidence type="ECO:0000313" key="4">
    <source>
        <dbReference type="Proteomes" id="UP000196435"/>
    </source>
</evidence>
<name>A0A1N6MSZ2_9GAMM</name>
<dbReference type="PANTHER" id="PTHR12110">
    <property type="entry name" value="HYDROXYPYRUVATE ISOMERASE"/>
    <property type="match status" value="1"/>
</dbReference>
<dbReference type="Pfam" id="PF01261">
    <property type="entry name" value="AP_endonuc_2"/>
    <property type="match status" value="1"/>
</dbReference>
<dbReference type="SUPFAM" id="SSF51658">
    <property type="entry name" value="Xylose isomerase-like"/>
    <property type="match status" value="1"/>
</dbReference>
<dbReference type="EMBL" id="NIBU01000008">
    <property type="protein sequence ID" value="PHM37287.1"/>
    <property type="molecule type" value="Genomic_DNA"/>
</dbReference>
<keyword evidence="2" id="KW-0255">Endonuclease</keyword>
<reference evidence="2 5" key="3">
    <citation type="journal article" date="2017" name="Nat. Microbiol.">
        <title>Natural product diversity associated with the nematode symbionts Photorhabdus and Xenorhabdus.</title>
        <authorList>
            <person name="Tobias N.J."/>
            <person name="Wolff H."/>
            <person name="Djahanschiri B."/>
            <person name="Grundmann F."/>
            <person name="Kronenwerth M."/>
            <person name="Shi Y.M."/>
            <person name="Simonyi S."/>
            <person name="Grun P."/>
            <person name="Shapiro-Ilan D."/>
            <person name="Pidot S.J."/>
            <person name="Stinear T.P."/>
            <person name="Ebersberger I."/>
            <person name="Bode H.B."/>
        </authorList>
    </citation>
    <scope>NUCLEOTIDE SEQUENCE [LARGE SCALE GENOMIC DNA]</scope>
    <source>
        <strain evidence="2 5">DSM 16336</strain>
    </source>
</reference>
<evidence type="ECO:0000313" key="3">
    <source>
        <dbReference type="EMBL" id="SIP71894.1"/>
    </source>
</evidence>
<reference evidence="4" key="1">
    <citation type="submission" date="2016-12" db="EMBL/GenBank/DDBJ databases">
        <authorList>
            <person name="Gaudriault S."/>
        </authorList>
    </citation>
    <scope>NUCLEOTIDE SEQUENCE [LARGE SCALE GENOMIC DNA]</scope>
    <source>
        <strain evidence="4">HGB1681 (deposited as PTA-6826 in the American Type Culture Collection)</strain>
    </source>
</reference>
<dbReference type="EC" id="3.1.21.2" evidence="2"/>
<proteinExistence type="predicted"/>
<organism evidence="3 4">
    <name type="scientific">Xenorhabdus innexi</name>
    <dbReference type="NCBI Taxonomy" id="290109"/>
    <lineage>
        <taxon>Bacteria</taxon>
        <taxon>Pseudomonadati</taxon>
        <taxon>Pseudomonadota</taxon>
        <taxon>Gammaproteobacteria</taxon>
        <taxon>Enterobacterales</taxon>
        <taxon>Morganellaceae</taxon>
        <taxon>Xenorhabdus</taxon>
    </lineage>
</organism>
<dbReference type="InterPro" id="IPR013022">
    <property type="entry name" value="Xyl_isomerase-like_TIM-brl"/>
</dbReference>
<keyword evidence="2" id="KW-0540">Nuclease</keyword>
<dbReference type="RefSeq" id="WP_086955192.1">
    <property type="nucleotide sequence ID" value="NZ_CAWNQC010000281.1"/>
</dbReference>
<dbReference type="AlphaFoldDB" id="A0A1N6MSZ2"/>
<dbReference type="InterPro" id="IPR050312">
    <property type="entry name" value="IolE/XylAMocC-like"/>
</dbReference>
<dbReference type="InterPro" id="IPR036237">
    <property type="entry name" value="Xyl_isomerase-like_sf"/>
</dbReference>
<evidence type="ECO:0000313" key="5">
    <source>
        <dbReference type="Proteomes" id="UP000224871"/>
    </source>
</evidence>
<dbReference type="PANTHER" id="PTHR12110:SF53">
    <property type="entry name" value="BLR5974 PROTEIN"/>
    <property type="match status" value="1"/>
</dbReference>